<sequence length="596" mass="67632">MSDFNDFNNQQVANLPRHLRQFIVEQHYEKYTPIDQAVWRYVMRQNYSYLKQVAFYPYIKGLQRAGLSIEYIPDLQTMNDNLGKIGWGAVTVDGFIPPAAFMEYQAYRVLVIAADIRQINHIEYTPAPDIIHESAGHAPIIADTDYNNYLSYFGSIGAKAMFSSKDFELYEAIRNLSILKEAVDANEEEIARAERLLQQISENMGEPSEMALLSRLHWWTVEYGLIGTLEDPKIYGAGLLSSIGESSTCMKPDVKKLWYNKDTINYSYDITKPQPQLFVTETFQNLIDVLEDFADTMAFRKGGTESIVKAIECKNPSTAVYSSGLEVTGIFTDMGVDANDELTFIKTTGPSALAFGNKELPDHGKHYHKDGFSSPVGKLRSLVTPLENMTAQELLNCGITLYNTATLEFESGITVKGIVKSILQKAGKTILISFSDCTVKESNGNVLFQPEWGMYDMAVGEKIVSVFNGAADKDAYEELTHISDKQTHKVVYDDKTQQLHSIYKTVREIRNNGTGYEQLQVLFDTLKTEYRYDWLATMEILEILYHKQLYPELEKEIRIYLQLKSASESEYAKLINDGLHVIENPVTQLITEEETH</sequence>
<dbReference type="EC" id="1.14.16.1" evidence="1"/>
<proteinExistence type="predicted"/>
<name>A0ACC6L075_9SPHI</name>
<reference evidence="1" key="1">
    <citation type="submission" date="2023-07" db="EMBL/GenBank/DDBJ databases">
        <title>Sorghum-associated microbial communities from plants grown in Nebraska, USA.</title>
        <authorList>
            <person name="Schachtman D."/>
        </authorList>
    </citation>
    <scope>NUCLEOTIDE SEQUENCE</scope>
    <source>
        <strain evidence="1">2697</strain>
    </source>
</reference>
<keyword evidence="1" id="KW-0560">Oxidoreductase</keyword>
<dbReference type="Proteomes" id="UP001246858">
    <property type="component" value="Unassembled WGS sequence"/>
</dbReference>
<comment type="caution">
    <text evidence="1">The sequence shown here is derived from an EMBL/GenBank/DDBJ whole genome shotgun (WGS) entry which is preliminary data.</text>
</comment>
<accession>A0ACC6L075</accession>
<evidence type="ECO:0000313" key="2">
    <source>
        <dbReference type="Proteomes" id="UP001246858"/>
    </source>
</evidence>
<protein>
    <submittedName>
        <fullName evidence="1">Phenylalanine-4-hydroxylase</fullName>
        <ecNumber evidence="1">1.14.16.1</ecNumber>
    </submittedName>
</protein>
<dbReference type="EMBL" id="JAVDTF010000003">
    <property type="protein sequence ID" value="MDR6784769.1"/>
    <property type="molecule type" value="Genomic_DNA"/>
</dbReference>
<organism evidence="1 2">
    <name type="scientific">Pedobacter africanus</name>
    <dbReference type="NCBI Taxonomy" id="151894"/>
    <lineage>
        <taxon>Bacteria</taxon>
        <taxon>Pseudomonadati</taxon>
        <taxon>Bacteroidota</taxon>
        <taxon>Sphingobacteriia</taxon>
        <taxon>Sphingobacteriales</taxon>
        <taxon>Sphingobacteriaceae</taxon>
        <taxon>Pedobacter</taxon>
    </lineage>
</organism>
<evidence type="ECO:0000313" key="1">
    <source>
        <dbReference type="EMBL" id="MDR6784769.1"/>
    </source>
</evidence>
<gene>
    <name evidence="1" type="ORF">J2X78_003343</name>
</gene>
<keyword evidence="2" id="KW-1185">Reference proteome</keyword>